<reference evidence="2 3" key="1">
    <citation type="journal article" date="2019" name="Int. J. Syst. Evol. Microbiol.">
        <title>The Global Catalogue of Microorganisms (GCM) 10K type strain sequencing project: providing services to taxonomists for standard genome sequencing and annotation.</title>
        <authorList>
            <consortium name="The Broad Institute Genomics Platform"/>
            <consortium name="The Broad Institute Genome Sequencing Center for Infectious Disease"/>
            <person name="Wu L."/>
            <person name="Ma J."/>
        </authorList>
    </citation>
    <scope>NUCLEOTIDE SEQUENCE [LARGE SCALE GENOMIC DNA]</scope>
    <source>
        <strain evidence="2 3">JCM 30072</strain>
    </source>
</reference>
<evidence type="ECO:0000313" key="2">
    <source>
        <dbReference type="EMBL" id="MFC7059431.1"/>
    </source>
</evidence>
<dbReference type="PANTHER" id="PTHR43781:SF1">
    <property type="entry name" value="SACCHAROPINE DEHYDROGENASE"/>
    <property type="match status" value="1"/>
</dbReference>
<dbReference type="Gene3D" id="3.40.50.720">
    <property type="entry name" value="NAD(P)-binding Rossmann-like Domain"/>
    <property type="match status" value="1"/>
</dbReference>
<dbReference type="SUPFAM" id="SSF51735">
    <property type="entry name" value="NAD(P)-binding Rossmann-fold domains"/>
    <property type="match status" value="1"/>
</dbReference>
<keyword evidence="3" id="KW-1185">Reference proteome</keyword>
<dbReference type="AlphaFoldDB" id="A0ABD5W1K8"/>
<dbReference type="EMBL" id="JBHSZI010000001">
    <property type="protein sequence ID" value="MFC7059431.1"/>
    <property type="molecule type" value="Genomic_DNA"/>
</dbReference>
<gene>
    <name evidence="2" type="ORF">ACFQQG_16195</name>
</gene>
<accession>A0ABD5W1K8</accession>
<name>A0ABD5W1K8_9EURY</name>
<comment type="caution">
    <text evidence="2">The sequence shown here is derived from an EMBL/GenBank/DDBJ whole genome shotgun (WGS) entry which is preliminary data.</text>
</comment>
<evidence type="ECO:0000259" key="1">
    <source>
        <dbReference type="Pfam" id="PF03435"/>
    </source>
</evidence>
<feature type="domain" description="Saccharopine dehydrogenase NADP binding" evidence="1">
    <location>
        <begin position="4"/>
        <end position="116"/>
    </location>
</feature>
<proteinExistence type="predicted"/>
<dbReference type="Pfam" id="PF03435">
    <property type="entry name" value="Sacchrp_dh_NADP"/>
    <property type="match status" value="1"/>
</dbReference>
<dbReference type="Proteomes" id="UP001596445">
    <property type="component" value="Unassembled WGS sequence"/>
</dbReference>
<evidence type="ECO:0000313" key="3">
    <source>
        <dbReference type="Proteomes" id="UP001596445"/>
    </source>
</evidence>
<dbReference type="PANTHER" id="PTHR43781">
    <property type="entry name" value="SACCHAROPINE DEHYDROGENASE"/>
    <property type="match status" value="1"/>
</dbReference>
<dbReference type="GeneID" id="76631594"/>
<organism evidence="2 3">
    <name type="scientific">Halovenus salina</name>
    <dbReference type="NCBI Taxonomy" id="1510225"/>
    <lineage>
        <taxon>Archaea</taxon>
        <taxon>Methanobacteriati</taxon>
        <taxon>Methanobacteriota</taxon>
        <taxon>Stenosarchaea group</taxon>
        <taxon>Halobacteria</taxon>
        <taxon>Halobacteriales</taxon>
        <taxon>Haloarculaceae</taxon>
        <taxon>Halovenus</taxon>
    </lineage>
</organism>
<dbReference type="InterPro" id="IPR005097">
    <property type="entry name" value="Sacchrp_dh_NADP-bd"/>
</dbReference>
<dbReference type="InterPro" id="IPR036291">
    <property type="entry name" value="NAD(P)-bd_dom_sf"/>
</dbReference>
<sequence>MKTLVYGAYGYTGKRIAQDALDRGLDIVVAGRNGTKTRGLGIELGVDARVAEPAELASELDDIDAVLNCAGPFAHTAEPVVDACLDTETAYLDITGEIPVVEMLAERDRDAEAAGVPLLPSVGFDVVPTDCLACHLHDRLPGADSLTLGVETRAGLSRGTLETVLEHARDGGAVRRDGALESVPVGSRTRQIDFGTGSRTGMLVPLPDVSTAYYTTGIPDIETYVAAPDSAGRMLRLGQPLLALLAVGPVRRLLQRVVRAVADDPPVQPRERDRVSVWGAVTDGDRTAVSRLETPEPYSLTVDAATTALERLDAMAELPTGFETPAVAFDAEFVLGLDRVEGFDDEPLGAPETPTSE</sequence>
<protein>
    <submittedName>
        <fullName evidence="2">Saccharopine dehydrogenase family protein</fullName>
    </submittedName>
</protein>
<dbReference type="RefSeq" id="WP_267162207.1">
    <property type="nucleotide sequence ID" value="NZ_CP112972.1"/>
</dbReference>